<dbReference type="EMBL" id="JAWDGP010001366">
    <property type="protein sequence ID" value="KAK3792531.1"/>
    <property type="molecule type" value="Genomic_DNA"/>
</dbReference>
<evidence type="ECO:0000313" key="2">
    <source>
        <dbReference type="EMBL" id="KAK3792531.1"/>
    </source>
</evidence>
<keyword evidence="1" id="KW-0472">Membrane</keyword>
<feature type="transmembrane region" description="Helical" evidence="1">
    <location>
        <begin position="65"/>
        <end position="82"/>
    </location>
</feature>
<comment type="caution">
    <text evidence="2">The sequence shown here is derived from an EMBL/GenBank/DDBJ whole genome shotgun (WGS) entry which is preliminary data.</text>
</comment>
<keyword evidence="1" id="KW-1133">Transmembrane helix</keyword>
<keyword evidence="1" id="KW-0812">Transmembrane</keyword>
<protein>
    <submittedName>
        <fullName evidence="2">Uncharacterized protein</fullName>
    </submittedName>
</protein>
<evidence type="ECO:0000313" key="3">
    <source>
        <dbReference type="Proteomes" id="UP001283361"/>
    </source>
</evidence>
<dbReference type="AlphaFoldDB" id="A0AAE1ASI4"/>
<organism evidence="2 3">
    <name type="scientific">Elysia crispata</name>
    <name type="common">lettuce slug</name>
    <dbReference type="NCBI Taxonomy" id="231223"/>
    <lineage>
        <taxon>Eukaryota</taxon>
        <taxon>Metazoa</taxon>
        <taxon>Spiralia</taxon>
        <taxon>Lophotrochozoa</taxon>
        <taxon>Mollusca</taxon>
        <taxon>Gastropoda</taxon>
        <taxon>Heterobranchia</taxon>
        <taxon>Euthyneura</taxon>
        <taxon>Panpulmonata</taxon>
        <taxon>Sacoglossa</taxon>
        <taxon>Placobranchoidea</taxon>
        <taxon>Plakobranchidae</taxon>
        <taxon>Elysia</taxon>
    </lineage>
</organism>
<sequence length="83" mass="9190">MGHSLKEKKSNAILESRQKVIPSFKLKVGTYDLRQQQYCKNCDDDSNNGHSSHDGGVYHSATKMAAGWVSVGLASLLLVMVYF</sequence>
<accession>A0AAE1ASI4</accession>
<keyword evidence="3" id="KW-1185">Reference proteome</keyword>
<gene>
    <name evidence="2" type="ORF">RRG08_043157</name>
</gene>
<proteinExistence type="predicted"/>
<name>A0AAE1ASI4_9GAST</name>
<dbReference type="Proteomes" id="UP001283361">
    <property type="component" value="Unassembled WGS sequence"/>
</dbReference>
<reference evidence="2" key="1">
    <citation type="journal article" date="2023" name="G3 (Bethesda)">
        <title>A reference genome for the long-term kleptoplast-retaining sea slug Elysia crispata morphotype clarki.</title>
        <authorList>
            <person name="Eastman K.E."/>
            <person name="Pendleton A.L."/>
            <person name="Shaikh M.A."/>
            <person name="Suttiyut T."/>
            <person name="Ogas R."/>
            <person name="Tomko P."/>
            <person name="Gavelis G."/>
            <person name="Widhalm J.R."/>
            <person name="Wisecaver J.H."/>
        </authorList>
    </citation>
    <scope>NUCLEOTIDE SEQUENCE</scope>
    <source>
        <strain evidence="2">ECLA1</strain>
    </source>
</reference>
<evidence type="ECO:0000256" key="1">
    <source>
        <dbReference type="SAM" id="Phobius"/>
    </source>
</evidence>